<protein>
    <submittedName>
        <fullName evidence="4">Thioredoxin domain-containing protein</fullName>
    </submittedName>
</protein>
<keyword evidence="2" id="KW-1133">Transmembrane helix</keyword>
<dbReference type="Proteomes" id="UP001555826">
    <property type="component" value="Unassembled WGS sequence"/>
</dbReference>
<keyword evidence="2" id="KW-0812">Transmembrane</keyword>
<feature type="transmembrane region" description="Helical" evidence="2">
    <location>
        <begin position="43"/>
        <end position="64"/>
    </location>
</feature>
<comment type="caution">
    <text evidence="4">The sequence shown here is derived from an EMBL/GenBank/DDBJ whole genome shotgun (WGS) entry which is preliminary data.</text>
</comment>
<dbReference type="SUPFAM" id="SSF52833">
    <property type="entry name" value="Thioredoxin-like"/>
    <property type="match status" value="1"/>
</dbReference>
<dbReference type="RefSeq" id="WP_367639877.1">
    <property type="nucleotide sequence ID" value="NZ_JBFNQN010000013.1"/>
</dbReference>
<sequence>MSSKKTGGHPARAGQAEDAREARRAKAAALRQRELARERSRRVLLISIAVVVVLALVAVVVVVIDRSRKDDVAAGTGTPPGVTAADGGYVLPGTPAAGAPTLDIWLDYQCPICKQFEDVSGTVYPQLAADGKAKVVVHTLSFLDDNLGNDASERAAEGAAAAAVQGKFVEYTQQVFANQPEQEGTGYTDDQLEQFAKDAGVADVATWRQQLDDHTWQGFVRRVQGAMDDQGVSGTPTVIVTAPDGTKKNISQTTQNGGDGSMGQLLGSNGAAFLTDAVAAATQTP</sequence>
<dbReference type="InterPro" id="IPR012336">
    <property type="entry name" value="Thioredoxin-like_fold"/>
</dbReference>
<name>A0ABV3PBI2_9ACTN</name>
<feature type="domain" description="Thioredoxin-like fold" evidence="3">
    <location>
        <begin position="99"/>
        <end position="240"/>
    </location>
</feature>
<accession>A0ABV3PBI2</accession>
<evidence type="ECO:0000259" key="3">
    <source>
        <dbReference type="Pfam" id="PF13462"/>
    </source>
</evidence>
<evidence type="ECO:0000313" key="4">
    <source>
        <dbReference type="EMBL" id="MEW9266738.1"/>
    </source>
</evidence>
<reference evidence="4 5" key="1">
    <citation type="submission" date="2024-07" db="EMBL/GenBank/DDBJ databases">
        <authorList>
            <person name="Thanompreechachai J."/>
            <person name="Duangmal K."/>
        </authorList>
    </citation>
    <scope>NUCLEOTIDE SEQUENCE [LARGE SCALE GENOMIC DNA]</scope>
    <source>
        <strain evidence="4 5">KCTC 19886</strain>
    </source>
</reference>
<organism evidence="4 5">
    <name type="scientific">Kineococcus endophyticus</name>
    <dbReference type="NCBI Taxonomy" id="1181883"/>
    <lineage>
        <taxon>Bacteria</taxon>
        <taxon>Bacillati</taxon>
        <taxon>Actinomycetota</taxon>
        <taxon>Actinomycetes</taxon>
        <taxon>Kineosporiales</taxon>
        <taxon>Kineosporiaceae</taxon>
        <taxon>Kineococcus</taxon>
    </lineage>
</organism>
<evidence type="ECO:0000256" key="2">
    <source>
        <dbReference type="SAM" id="Phobius"/>
    </source>
</evidence>
<dbReference type="Gene3D" id="3.40.30.10">
    <property type="entry name" value="Glutaredoxin"/>
    <property type="match status" value="1"/>
</dbReference>
<keyword evidence="5" id="KW-1185">Reference proteome</keyword>
<dbReference type="EMBL" id="JBFNQN010000013">
    <property type="protein sequence ID" value="MEW9266738.1"/>
    <property type="molecule type" value="Genomic_DNA"/>
</dbReference>
<dbReference type="InterPro" id="IPR036249">
    <property type="entry name" value="Thioredoxin-like_sf"/>
</dbReference>
<feature type="region of interest" description="Disordered" evidence="1">
    <location>
        <begin position="1"/>
        <end position="23"/>
    </location>
</feature>
<dbReference type="Pfam" id="PF13462">
    <property type="entry name" value="Thioredoxin_4"/>
    <property type="match status" value="1"/>
</dbReference>
<feature type="region of interest" description="Disordered" evidence="1">
    <location>
        <begin position="231"/>
        <end position="257"/>
    </location>
</feature>
<proteinExistence type="predicted"/>
<evidence type="ECO:0000313" key="5">
    <source>
        <dbReference type="Proteomes" id="UP001555826"/>
    </source>
</evidence>
<gene>
    <name evidence="4" type="ORF">AB1207_18465</name>
</gene>
<keyword evidence="2" id="KW-0472">Membrane</keyword>
<evidence type="ECO:0000256" key="1">
    <source>
        <dbReference type="SAM" id="MobiDB-lite"/>
    </source>
</evidence>